<dbReference type="PIRSF" id="PIRSF000077">
    <property type="entry name" value="Thioredoxin"/>
    <property type="match status" value="1"/>
</dbReference>
<dbReference type="InterPro" id="IPR017937">
    <property type="entry name" value="Thioredoxin_CS"/>
</dbReference>
<keyword evidence="13" id="KW-1185">Reference proteome</keyword>
<keyword evidence="3" id="KW-0249">Electron transport</keyword>
<evidence type="ECO:0000259" key="10">
    <source>
        <dbReference type="PROSITE" id="PS51352"/>
    </source>
</evidence>
<dbReference type="EMBL" id="JACHDN010000001">
    <property type="protein sequence ID" value="MBB5472937.1"/>
    <property type="molecule type" value="Genomic_DNA"/>
</dbReference>
<evidence type="ECO:0000313" key="13">
    <source>
        <dbReference type="Proteomes" id="UP000321723"/>
    </source>
</evidence>
<dbReference type="InterPro" id="IPR036249">
    <property type="entry name" value="Thioredoxin-like_sf"/>
</dbReference>
<evidence type="ECO:0000256" key="9">
    <source>
        <dbReference type="PIRSR" id="PIRSR000077-4"/>
    </source>
</evidence>
<sequence length="113" mass="12470">MAAPLAVTAETFEQEVLRSELPVVVDFWAEWCVPCRMIAPVLEELADAYDGRLRFVAVDTDANPELSRRYGILSIPTLYVFHGGELVRTLVGAREKLAYTAELDATLTEIAAA</sequence>
<comment type="similarity">
    <text evidence="1 7">Belongs to the thioredoxin family.</text>
</comment>
<dbReference type="PANTHER" id="PTHR45663">
    <property type="entry name" value="GEO12009P1"/>
    <property type="match status" value="1"/>
</dbReference>
<dbReference type="PROSITE" id="PS00194">
    <property type="entry name" value="THIOREDOXIN_1"/>
    <property type="match status" value="1"/>
</dbReference>
<evidence type="ECO:0000256" key="4">
    <source>
        <dbReference type="ARBA" id="ARBA00023157"/>
    </source>
</evidence>
<dbReference type="Proteomes" id="UP000321723">
    <property type="component" value="Unassembled WGS sequence"/>
</dbReference>
<dbReference type="InterPro" id="IPR013766">
    <property type="entry name" value="Thioredoxin_domain"/>
</dbReference>
<feature type="domain" description="Thioredoxin" evidence="10">
    <location>
        <begin position="1"/>
        <end position="108"/>
    </location>
</feature>
<evidence type="ECO:0000256" key="3">
    <source>
        <dbReference type="ARBA" id="ARBA00022982"/>
    </source>
</evidence>
<proteinExistence type="inferred from homology"/>
<organism evidence="11 13">
    <name type="scientific">Cellulomonas hominis</name>
    <dbReference type="NCBI Taxonomy" id="156981"/>
    <lineage>
        <taxon>Bacteria</taxon>
        <taxon>Bacillati</taxon>
        <taxon>Actinomycetota</taxon>
        <taxon>Actinomycetes</taxon>
        <taxon>Micrococcales</taxon>
        <taxon>Cellulomonadaceae</taxon>
        <taxon>Cellulomonas</taxon>
    </lineage>
</organism>
<keyword evidence="5 9" id="KW-0676">Redox-active center</keyword>
<dbReference type="Proteomes" id="UP000564629">
    <property type="component" value="Unassembled WGS sequence"/>
</dbReference>
<evidence type="ECO:0000313" key="14">
    <source>
        <dbReference type="Proteomes" id="UP000564629"/>
    </source>
</evidence>
<dbReference type="PANTHER" id="PTHR45663:SF11">
    <property type="entry name" value="GEO12009P1"/>
    <property type="match status" value="1"/>
</dbReference>
<dbReference type="AlphaFoldDB" id="A0A511FK28"/>
<dbReference type="GO" id="GO:0005829">
    <property type="term" value="C:cytosol"/>
    <property type="evidence" value="ECO:0007669"/>
    <property type="project" value="TreeGrafter"/>
</dbReference>
<feature type="disulfide bond" description="Redox-active" evidence="9">
    <location>
        <begin position="32"/>
        <end position="35"/>
    </location>
</feature>
<dbReference type="SUPFAM" id="SSF52833">
    <property type="entry name" value="Thioredoxin-like"/>
    <property type="match status" value="1"/>
</dbReference>
<protein>
    <recommendedName>
        <fullName evidence="6 7">Thioredoxin</fullName>
    </recommendedName>
</protein>
<dbReference type="GO" id="GO:0045454">
    <property type="term" value="P:cell redox homeostasis"/>
    <property type="evidence" value="ECO:0007669"/>
    <property type="project" value="TreeGrafter"/>
</dbReference>
<keyword evidence="2" id="KW-0813">Transport</keyword>
<feature type="site" description="Contributes to redox potential value" evidence="8">
    <location>
        <position position="33"/>
    </location>
</feature>
<dbReference type="CDD" id="cd02947">
    <property type="entry name" value="TRX_family"/>
    <property type="match status" value="1"/>
</dbReference>
<dbReference type="Pfam" id="PF00085">
    <property type="entry name" value="Thioredoxin"/>
    <property type="match status" value="1"/>
</dbReference>
<feature type="site" description="Contributes to redox potential value" evidence="8">
    <location>
        <position position="34"/>
    </location>
</feature>
<keyword evidence="4 9" id="KW-1015">Disulfide bond</keyword>
<evidence type="ECO:0000256" key="5">
    <source>
        <dbReference type="ARBA" id="ARBA00023284"/>
    </source>
</evidence>
<evidence type="ECO:0000313" key="12">
    <source>
        <dbReference type="EMBL" id="MBB5472937.1"/>
    </source>
</evidence>
<dbReference type="Gene3D" id="3.40.30.10">
    <property type="entry name" value="Glutaredoxin"/>
    <property type="match status" value="1"/>
</dbReference>
<evidence type="ECO:0000256" key="8">
    <source>
        <dbReference type="PIRSR" id="PIRSR000077-1"/>
    </source>
</evidence>
<dbReference type="GO" id="GO:0015035">
    <property type="term" value="F:protein-disulfide reductase activity"/>
    <property type="evidence" value="ECO:0007669"/>
    <property type="project" value="UniProtKB-UniRule"/>
</dbReference>
<dbReference type="PROSITE" id="PS51352">
    <property type="entry name" value="THIOREDOXIN_2"/>
    <property type="match status" value="1"/>
</dbReference>
<feature type="site" description="Deprotonates C-terminal active site Cys" evidence="8">
    <location>
        <position position="26"/>
    </location>
</feature>
<dbReference type="NCBIfam" id="TIGR01068">
    <property type="entry name" value="thioredoxin"/>
    <property type="match status" value="1"/>
</dbReference>
<evidence type="ECO:0000256" key="1">
    <source>
        <dbReference type="ARBA" id="ARBA00008987"/>
    </source>
</evidence>
<dbReference type="RefSeq" id="WP_146840015.1">
    <property type="nucleotide sequence ID" value="NZ_BJVQ01000066.1"/>
</dbReference>
<name>A0A511FK28_9CELL</name>
<dbReference type="OrthoDB" id="9790390at2"/>
<gene>
    <name evidence="11" type="ORF">CHO01_33140</name>
    <name evidence="12" type="ORF">HNR08_001673</name>
</gene>
<dbReference type="PRINTS" id="PR00421">
    <property type="entry name" value="THIOREDOXIN"/>
</dbReference>
<evidence type="ECO:0000313" key="11">
    <source>
        <dbReference type="EMBL" id="GEL48198.1"/>
    </source>
</evidence>
<feature type="active site" description="Nucleophile" evidence="8">
    <location>
        <position position="32"/>
    </location>
</feature>
<accession>A0A511FK28</accession>
<reference evidence="12 14" key="2">
    <citation type="submission" date="2020-08" db="EMBL/GenBank/DDBJ databases">
        <title>Sequencing the genomes of 1000 actinobacteria strains.</title>
        <authorList>
            <person name="Klenk H.-P."/>
        </authorList>
    </citation>
    <scope>NUCLEOTIDE SEQUENCE [LARGE SCALE GENOMIC DNA]</scope>
    <source>
        <strain evidence="12 14">DSM 9581</strain>
    </source>
</reference>
<reference evidence="11 13" key="1">
    <citation type="submission" date="2019-07" db="EMBL/GenBank/DDBJ databases">
        <title>Whole genome shotgun sequence of Cellulomonas hominis NBRC 16055.</title>
        <authorList>
            <person name="Hosoyama A."/>
            <person name="Uohara A."/>
            <person name="Ohji S."/>
            <person name="Ichikawa N."/>
        </authorList>
    </citation>
    <scope>NUCLEOTIDE SEQUENCE [LARGE SCALE GENOMIC DNA]</scope>
    <source>
        <strain evidence="11 13">NBRC 16055</strain>
    </source>
</reference>
<comment type="caution">
    <text evidence="11">The sequence shown here is derived from an EMBL/GenBank/DDBJ whole genome shotgun (WGS) entry which is preliminary data.</text>
</comment>
<dbReference type="FunFam" id="3.40.30.10:FF:000001">
    <property type="entry name" value="Thioredoxin"/>
    <property type="match status" value="1"/>
</dbReference>
<evidence type="ECO:0000256" key="2">
    <source>
        <dbReference type="ARBA" id="ARBA00022448"/>
    </source>
</evidence>
<evidence type="ECO:0000256" key="6">
    <source>
        <dbReference type="NCBIfam" id="TIGR01068"/>
    </source>
</evidence>
<feature type="active site" description="Nucleophile" evidence="8">
    <location>
        <position position="35"/>
    </location>
</feature>
<dbReference type="EMBL" id="BJVQ01000066">
    <property type="protein sequence ID" value="GEL48198.1"/>
    <property type="molecule type" value="Genomic_DNA"/>
</dbReference>
<evidence type="ECO:0000256" key="7">
    <source>
        <dbReference type="PIRNR" id="PIRNR000077"/>
    </source>
</evidence>
<dbReference type="InterPro" id="IPR005746">
    <property type="entry name" value="Thioredoxin"/>
</dbReference>